<dbReference type="EMBL" id="BMCT01000008">
    <property type="protein sequence ID" value="GGF80530.1"/>
    <property type="molecule type" value="Genomic_DNA"/>
</dbReference>
<evidence type="ECO:0000313" key="3">
    <source>
        <dbReference type="Proteomes" id="UP000606044"/>
    </source>
</evidence>
<protein>
    <submittedName>
        <fullName evidence="2">Uncharacterized protein</fullName>
    </submittedName>
</protein>
<feature type="coiled-coil region" evidence="1">
    <location>
        <begin position="420"/>
        <end position="557"/>
    </location>
</feature>
<keyword evidence="3" id="KW-1185">Reference proteome</keyword>
<dbReference type="Proteomes" id="UP000606044">
    <property type="component" value="Unassembled WGS sequence"/>
</dbReference>
<dbReference type="RefSeq" id="WP_188582955.1">
    <property type="nucleotide sequence ID" value="NZ_BMCT01000008.1"/>
</dbReference>
<evidence type="ECO:0000313" key="2">
    <source>
        <dbReference type="EMBL" id="GGF80530.1"/>
    </source>
</evidence>
<comment type="caution">
    <text evidence="2">The sequence shown here is derived from an EMBL/GenBank/DDBJ whole genome shotgun (WGS) entry which is preliminary data.</text>
</comment>
<sequence>MVGKPEAGGERSTSGQSLIQQAARDLALNERGLLRAAEVNPLPVAVPDLAPIFLVSSFRTSSTWLWQKFRQAPSVVAYYEIFNEHLGYLNSASAANVNYTSWDARHPVSAPYFIEFLPLLKAENGVRGYSHSMAFDSLMPRDGVLTQDERDYVDLLIGAGRAMGKVPLLSCTRMLGRAAALKAEFGGRSVLCVRNLFHQWGSYGGQAAAGNLYFMQTVDWTLKASRHDPFLALVDDFTSERTFAPDDARMFQAFLLLHLHLYACAYEASDFVLDTSLLAADANARHEAEHVLSRWTGAPMDLSDVKESFDYVALKASDRREVCDAMAQFTKMIRAGCGSRAGADFVEGLTDAALAEWERHDFYTGRARSVHGKALDALRGQAEAAEQGRVAVTAERDAQAQAIAQLHSEKNDFAVRVHQLAGVSAERDALATQLAAAQAEAARMEAQVAAAAAEAEARAAREAELTQAVAAAEAQAAEARDAATAHLGQLDAERAAAAAGQAAQAREIEELRAAQASAEAEARRAAEAVQADLTRRIAEGAHERDALAAQLREAQARPTGLIETALAGLRRRKG</sequence>
<keyword evidence="1" id="KW-0175">Coiled coil</keyword>
<evidence type="ECO:0000256" key="1">
    <source>
        <dbReference type="SAM" id="Coils"/>
    </source>
</evidence>
<accession>A0A917FHZ0</accession>
<gene>
    <name evidence="2" type="ORF">GCM10007301_45810</name>
</gene>
<proteinExistence type="predicted"/>
<dbReference type="AlphaFoldDB" id="A0A917FHZ0"/>
<reference evidence="2" key="2">
    <citation type="submission" date="2020-09" db="EMBL/GenBank/DDBJ databases">
        <authorList>
            <person name="Sun Q."/>
            <person name="Sedlacek I."/>
        </authorList>
    </citation>
    <scope>NUCLEOTIDE SEQUENCE</scope>
    <source>
        <strain evidence="2">CCM 7897</strain>
    </source>
</reference>
<reference evidence="2" key="1">
    <citation type="journal article" date="2014" name="Int. J. Syst. Evol. Microbiol.">
        <title>Complete genome sequence of Corynebacterium casei LMG S-19264T (=DSM 44701T), isolated from a smear-ripened cheese.</title>
        <authorList>
            <consortium name="US DOE Joint Genome Institute (JGI-PGF)"/>
            <person name="Walter F."/>
            <person name="Albersmeier A."/>
            <person name="Kalinowski J."/>
            <person name="Ruckert C."/>
        </authorList>
    </citation>
    <scope>NUCLEOTIDE SEQUENCE</scope>
    <source>
        <strain evidence="2">CCM 7897</strain>
    </source>
</reference>
<organism evidence="2 3">
    <name type="scientific">Azorhizobium oxalatiphilum</name>
    <dbReference type="NCBI Taxonomy" id="980631"/>
    <lineage>
        <taxon>Bacteria</taxon>
        <taxon>Pseudomonadati</taxon>
        <taxon>Pseudomonadota</taxon>
        <taxon>Alphaproteobacteria</taxon>
        <taxon>Hyphomicrobiales</taxon>
        <taxon>Xanthobacteraceae</taxon>
        <taxon>Azorhizobium</taxon>
    </lineage>
</organism>
<name>A0A917FHZ0_9HYPH</name>